<dbReference type="PROSITE" id="PS00332">
    <property type="entry name" value="SOD_CU_ZN_2"/>
    <property type="match status" value="1"/>
</dbReference>
<dbReference type="InterPro" id="IPR001424">
    <property type="entry name" value="SOD_Cu_Zn_dom"/>
</dbReference>
<evidence type="ECO:0000256" key="9">
    <source>
        <dbReference type="ARBA" id="ARBA00023157"/>
    </source>
</evidence>
<protein>
    <recommendedName>
        <fullName evidence="11">Superoxide dismutase [Cu-Zn]</fullName>
        <ecNumber evidence="11">1.15.1.1</ecNumber>
    </recommendedName>
</protein>
<evidence type="ECO:0000256" key="8">
    <source>
        <dbReference type="ARBA" id="ARBA00023008"/>
    </source>
</evidence>
<keyword evidence="14" id="KW-1185">Reference proteome</keyword>
<dbReference type="FunFam" id="2.60.40.200:FF:000003">
    <property type="entry name" value="Superoxide dismutase [Cu-Zn], chloroplastic"/>
    <property type="match status" value="1"/>
</dbReference>
<keyword evidence="8 11" id="KW-0186">Copper</keyword>
<dbReference type="Pfam" id="PF00080">
    <property type="entry name" value="Sod_Cu"/>
    <property type="match status" value="1"/>
</dbReference>
<evidence type="ECO:0000256" key="5">
    <source>
        <dbReference type="ARBA" id="ARBA00022833"/>
    </source>
</evidence>
<dbReference type="OMA" id="GNGCLSA"/>
<sequence>MSKAMKAVAVLGGGPTTINGRVSGLTPGHHGFHVHALSDTTNGCNSTGPHFNPTEKEHGAPEDEVRHVGDLGNLNAGKEGNVEFNIVDKQIKLSGPHSVIGRAIVVHADSDDLGRGRLELSKETGNAGERIACGEIF</sequence>
<keyword evidence="7 11" id="KW-0560">Oxidoreductase</keyword>
<dbReference type="InterPro" id="IPR024134">
    <property type="entry name" value="SOD_Cu/Zn_/chaperone"/>
</dbReference>
<evidence type="ECO:0000256" key="1">
    <source>
        <dbReference type="ARBA" id="ARBA00003917"/>
    </source>
</evidence>
<organism evidence="13 14">
    <name type="scientific">Asparagus officinalis</name>
    <name type="common">Garden asparagus</name>
    <dbReference type="NCBI Taxonomy" id="4686"/>
    <lineage>
        <taxon>Eukaryota</taxon>
        <taxon>Viridiplantae</taxon>
        <taxon>Streptophyta</taxon>
        <taxon>Embryophyta</taxon>
        <taxon>Tracheophyta</taxon>
        <taxon>Spermatophyta</taxon>
        <taxon>Magnoliopsida</taxon>
        <taxon>Liliopsida</taxon>
        <taxon>Asparagales</taxon>
        <taxon>Asparagaceae</taxon>
        <taxon>Asparagoideae</taxon>
        <taxon>Asparagus</taxon>
    </lineage>
</organism>
<feature type="domain" description="Superoxide dismutase copper/zinc binding" evidence="12">
    <location>
        <begin position="14"/>
        <end position="136"/>
    </location>
</feature>
<dbReference type="Gramene" id="ONK63418">
    <property type="protein sequence ID" value="ONK63418"/>
    <property type="gene ID" value="A4U43_C07F14930"/>
</dbReference>
<evidence type="ECO:0000256" key="3">
    <source>
        <dbReference type="ARBA" id="ARBA00011881"/>
    </source>
</evidence>
<keyword evidence="6" id="KW-0049">Antioxidant</keyword>
<evidence type="ECO:0000313" key="14">
    <source>
        <dbReference type="Proteomes" id="UP000243459"/>
    </source>
</evidence>
<keyword evidence="4 11" id="KW-0479">Metal-binding</keyword>
<comment type="catalytic activity">
    <reaction evidence="10 11">
        <text>2 superoxide + 2 H(+) = H2O2 + O2</text>
        <dbReference type="Rhea" id="RHEA:20696"/>
        <dbReference type="ChEBI" id="CHEBI:15378"/>
        <dbReference type="ChEBI" id="CHEBI:15379"/>
        <dbReference type="ChEBI" id="CHEBI:16240"/>
        <dbReference type="ChEBI" id="CHEBI:18421"/>
        <dbReference type="EC" id="1.15.1.1"/>
    </reaction>
</comment>
<dbReference type="EC" id="1.15.1.1" evidence="11"/>
<comment type="cofactor">
    <cofactor evidence="11">
        <name>Zn(2+)</name>
        <dbReference type="ChEBI" id="CHEBI:29105"/>
    </cofactor>
    <text evidence="11">Binds 1 zinc ion per subunit.</text>
</comment>
<dbReference type="EMBL" id="CM007387">
    <property type="protein sequence ID" value="ONK63418.1"/>
    <property type="molecule type" value="Genomic_DNA"/>
</dbReference>
<keyword evidence="5 11" id="KW-0862">Zinc</keyword>
<dbReference type="GO" id="GO:0009507">
    <property type="term" value="C:chloroplast"/>
    <property type="evidence" value="ECO:0007669"/>
    <property type="project" value="UniProtKB-ARBA"/>
</dbReference>
<proteinExistence type="inferred from homology"/>
<evidence type="ECO:0000256" key="6">
    <source>
        <dbReference type="ARBA" id="ARBA00022862"/>
    </source>
</evidence>
<dbReference type="InterPro" id="IPR018152">
    <property type="entry name" value="SOD_Cu/Zn_BS"/>
</dbReference>
<comment type="similarity">
    <text evidence="2 11">Belongs to the Cu-Zn superoxide dismutase family.</text>
</comment>
<evidence type="ECO:0000256" key="7">
    <source>
        <dbReference type="ARBA" id="ARBA00023002"/>
    </source>
</evidence>
<dbReference type="PRINTS" id="PR00068">
    <property type="entry name" value="CUZNDISMTASE"/>
</dbReference>
<evidence type="ECO:0000256" key="4">
    <source>
        <dbReference type="ARBA" id="ARBA00022723"/>
    </source>
</evidence>
<comment type="cofactor">
    <cofactor evidence="11">
        <name>Cu cation</name>
        <dbReference type="ChEBI" id="CHEBI:23378"/>
    </cofactor>
    <text evidence="11">Binds 1 copper ion per subunit.</text>
</comment>
<comment type="subunit">
    <text evidence="3">Homotetramer.</text>
</comment>
<comment type="function">
    <text evidence="1 11">Destroys radicals which are normally produced within the cells and which are toxic to biological systems.</text>
</comment>
<evidence type="ECO:0000256" key="11">
    <source>
        <dbReference type="RuleBase" id="RU000393"/>
    </source>
</evidence>
<dbReference type="AlphaFoldDB" id="A0A5P1EC32"/>
<keyword evidence="9" id="KW-1015">Disulfide bond</keyword>
<dbReference type="CDD" id="cd00305">
    <property type="entry name" value="Cu-Zn_Superoxide_Dismutase"/>
    <property type="match status" value="1"/>
</dbReference>
<evidence type="ECO:0000313" key="13">
    <source>
        <dbReference type="EMBL" id="ONK63418.1"/>
    </source>
</evidence>
<dbReference type="Proteomes" id="UP000243459">
    <property type="component" value="Chromosome 7"/>
</dbReference>
<gene>
    <name evidence="13" type="ORF">A4U43_C07F14930</name>
</gene>
<dbReference type="PANTHER" id="PTHR10003">
    <property type="entry name" value="SUPEROXIDE DISMUTASE CU-ZN -RELATED"/>
    <property type="match status" value="1"/>
</dbReference>
<dbReference type="SUPFAM" id="SSF49329">
    <property type="entry name" value="Cu,Zn superoxide dismutase-like"/>
    <property type="match status" value="1"/>
</dbReference>
<name>A0A5P1EC32_ASPOF</name>
<evidence type="ECO:0000256" key="2">
    <source>
        <dbReference type="ARBA" id="ARBA00010457"/>
    </source>
</evidence>
<reference evidence="14" key="1">
    <citation type="journal article" date="2017" name="Nat. Commun.">
        <title>The asparagus genome sheds light on the origin and evolution of a young Y chromosome.</title>
        <authorList>
            <person name="Harkess A."/>
            <person name="Zhou J."/>
            <person name="Xu C."/>
            <person name="Bowers J.E."/>
            <person name="Van der Hulst R."/>
            <person name="Ayyampalayam S."/>
            <person name="Mercati F."/>
            <person name="Riccardi P."/>
            <person name="McKain M.R."/>
            <person name="Kakrana A."/>
            <person name="Tang H."/>
            <person name="Ray J."/>
            <person name="Groenendijk J."/>
            <person name="Arikit S."/>
            <person name="Mathioni S.M."/>
            <person name="Nakano M."/>
            <person name="Shan H."/>
            <person name="Telgmann-Rauber A."/>
            <person name="Kanno A."/>
            <person name="Yue Z."/>
            <person name="Chen H."/>
            <person name="Li W."/>
            <person name="Chen Y."/>
            <person name="Xu X."/>
            <person name="Zhang Y."/>
            <person name="Luo S."/>
            <person name="Chen H."/>
            <person name="Gao J."/>
            <person name="Mao Z."/>
            <person name="Pires J.C."/>
            <person name="Luo M."/>
            <person name="Kudrna D."/>
            <person name="Wing R.A."/>
            <person name="Meyers B.C."/>
            <person name="Yi K."/>
            <person name="Kong H."/>
            <person name="Lavrijsen P."/>
            <person name="Sunseri F."/>
            <person name="Falavigna A."/>
            <person name="Ye Y."/>
            <person name="Leebens-Mack J.H."/>
            <person name="Chen G."/>
        </authorList>
    </citation>
    <scope>NUCLEOTIDE SEQUENCE [LARGE SCALE GENOMIC DNA]</scope>
    <source>
        <strain evidence="14">cv. DH0086</strain>
    </source>
</reference>
<dbReference type="GO" id="GO:0005507">
    <property type="term" value="F:copper ion binding"/>
    <property type="evidence" value="ECO:0007669"/>
    <property type="project" value="InterPro"/>
</dbReference>
<dbReference type="InterPro" id="IPR036423">
    <property type="entry name" value="SOD-like_Cu/Zn_dom_sf"/>
</dbReference>
<dbReference type="GO" id="GO:0004784">
    <property type="term" value="F:superoxide dismutase activity"/>
    <property type="evidence" value="ECO:0007669"/>
    <property type="project" value="UniProtKB-EC"/>
</dbReference>
<accession>A0A5P1EC32</accession>
<evidence type="ECO:0000259" key="12">
    <source>
        <dbReference type="Pfam" id="PF00080"/>
    </source>
</evidence>
<evidence type="ECO:0000256" key="10">
    <source>
        <dbReference type="ARBA" id="ARBA00049204"/>
    </source>
</evidence>
<dbReference type="Gene3D" id="2.60.40.200">
    <property type="entry name" value="Superoxide dismutase, copper/zinc binding domain"/>
    <property type="match status" value="1"/>
</dbReference>